<dbReference type="AlphaFoldDB" id="Q49217"/>
<accession>Q49217</accession>
<dbReference type="EMBL" id="U01766">
    <property type="protein sequence ID" value="AAD10582.1"/>
    <property type="molecule type" value="Genomic_DNA"/>
</dbReference>
<proteinExistence type="predicted"/>
<feature type="non-terminal residue" evidence="1">
    <location>
        <position position="1"/>
    </location>
</feature>
<sequence>YSSATVLLPKKVNSSSVKNPVPAGIFPPIITFSF</sequence>
<reference evidence="1" key="1">
    <citation type="thesis" date="1992" institute="Microbiology and Immunology" country="University of North Carolina Medical School">
        <title>Characterization and analysis of the Mycoplasma genitalium genome.</title>
        <authorList>
            <person name="Peterson S.N."/>
        </authorList>
    </citation>
    <scope>NUCLEOTIDE SEQUENCE</scope>
</reference>
<evidence type="ECO:0000313" key="1">
    <source>
        <dbReference type="EMBL" id="AAD10582.1"/>
    </source>
</evidence>
<feature type="non-terminal residue" evidence="1">
    <location>
        <position position="34"/>
    </location>
</feature>
<reference evidence="1" key="2">
    <citation type="journal article" date="1993" name="J. Bacteriol.">
        <title>A survey of the Mycoplasma genitalium genome by using random sequencing.</title>
        <authorList>
            <person name="Peterson S.N."/>
            <person name="Hu P.-C."/>
            <person name="Bott K.F."/>
            <person name="Hutchison C.A. III"/>
        </authorList>
    </citation>
    <scope>NUCLEOTIDE SEQUENCE</scope>
</reference>
<name>Q49217_MYCGT</name>
<protein>
    <submittedName>
        <fullName evidence="1">Uncharacterized protein</fullName>
    </submittedName>
</protein>
<organism evidence="1">
    <name type="scientific">Mycoplasmoides genitalium</name>
    <name type="common">Mycoplasma genitalium</name>
    <dbReference type="NCBI Taxonomy" id="2097"/>
    <lineage>
        <taxon>Bacteria</taxon>
        <taxon>Bacillati</taxon>
        <taxon>Mycoplasmatota</taxon>
        <taxon>Mycoplasmoidales</taxon>
        <taxon>Mycoplasmoidaceae</taxon>
        <taxon>Mycoplasmoides</taxon>
    </lineage>
</organism>